<accession>A0ABP6S3F8</accession>
<dbReference type="SUPFAM" id="SSF48208">
    <property type="entry name" value="Six-hairpin glycosidases"/>
    <property type="match status" value="2"/>
</dbReference>
<evidence type="ECO:0000313" key="4">
    <source>
        <dbReference type="EMBL" id="GAA3366888.1"/>
    </source>
</evidence>
<proteinExistence type="inferred from homology"/>
<keyword evidence="5" id="KW-1185">Reference proteome</keyword>
<dbReference type="InterPro" id="IPR008928">
    <property type="entry name" value="6-hairpin_glycosidase_sf"/>
</dbReference>
<name>A0ABP6S3F8_9PSEU</name>
<evidence type="ECO:0000256" key="3">
    <source>
        <dbReference type="SAM" id="MobiDB-lite"/>
    </source>
</evidence>
<dbReference type="PANTHER" id="PTHR15108">
    <property type="entry name" value="N-ACYLGLUCOSAMINE-2-EPIMERASE"/>
    <property type="match status" value="1"/>
</dbReference>
<evidence type="ECO:0000256" key="1">
    <source>
        <dbReference type="ARBA" id="ARBA00008558"/>
    </source>
</evidence>
<feature type="region of interest" description="Disordered" evidence="3">
    <location>
        <begin position="163"/>
        <end position="196"/>
    </location>
</feature>
<evidence type="ECO:0000256" key="2">
    <source>
        <dbReference type="ARBA" id="ARBA00023235"/>
    </source>
</evidence>
<protein>
    <submittedName>
        <fullName evidence="4">Uncharacterized protein</fullName>
    </submittedName>
</protein>
<reference evidence="5" key="1">
    <citation type="journal article" date="2019" name="Int. J. Syst. Evol. Microbiol.">
        <title>The Global Catalogue of Microorganisms (GCM) 10K type strain sequencing project: providing services to taxonomists for standard genome sequencing and annotation.</title>
        <authorList>
            <consortium name="The Broad Institute Genomics Platform"/>
            <consortium name="The Broad Institute Genome Sequencing Center for Infectious Disease"/>
            <person name="Wu L."/>
            <person name="Ma J."/>
        </authorList>
    </citation>
    <scope>NUCLEOTIDE SEQUENCE [LARGE SCALE GENOMIC DNA]</scope>
    <source>
        <strain evidence="5">JCM 9687</strain>
    </source>
</reference>
<sequence length="264" mass="30084">MQDAHFWDDEHGLVADSWNRSWTELEPYRGVNANMHTEEALLAAADVTGDRRWSDRAARIVENCGARFRPRRGWRLPEHFDPSWNVRLDYNRDKPADQFRPYGVTIGHLLEWSRAGPARADAQGERRPPGCSTTRGSCSPPPSATVWGRGRRRLRLHHRFRRRPGGAQPAALGDRGGAGHRVGAAPGHRRRGVRPAGPTWAEHAERHFVDRELGSWRHELDEHNRPAATVWEGKPDLYHAYQATLLPRLRPARRSSRADRLIAC</sequence>
<dbReference type="Gene3D" id="1.50.10.10">
    <property type="match status" value="2"/>
</dbReference>
<dbReference type="Pfam" id="PF07221">
    <property type="entry name" value="GlcNAc_2-epim"/>
    <property type="match status" value="2"/>
</dbReference>
<dbReference type="InterPro" id="IPR012341">
    <property type="entry name" value="6hp_glycosidase-like_sf"/>
</dbReference>
<keyword evidence="2" id="KW-0413">Isomerase</keyword>
<comment type="similarity">
    <text evidence="1">Belongs to the N-acylglucosamine 2-epimerase family.</text>
</comment>
<dbReference type="EMBL" id="BAAAYK010000048">
    <property type="protein sequence ID" value="GAA3366888.1"/>
    <property type="molecule type" value="Genomic_DNA"/>
</dbReference>
<gene>
    <name evidence="4" type="ORF">GCM10020366_72060</name>
</gene>
<dbReference type="InterPro" id="IPR010819">
    <property type="entry name" value="AGE/CE"/>
</dbReference>
<dbReference type="Proteomes" id="UP001500483">
    <property type="component" value="Unassembled WGS sequence"/>
</dbReference>
<comment type="caution">
    <text evidence="4">The sequence shown here is derived from an EMBL/GenBank/DDBJ whole genome shotgun (WGS) entry which is preliminary data.</text>
</comment>
<evidence type="ECO:0000313" key="5">
    <source>
        <dbReference type="Proteomes" id="UP001500483"/>
    </source>
</evidence>
<organism evidence="4 5">
    <name type="scientific">Saccharopolyspora gregorii</name>
    <dbReference type="NCBI Taxonomy" id="33914"/>
    <lineage>
        <taxon>Bacteria</taxon>
        <taxon>Bacillati</taxon>
        <taxon>Actinomycetota</taxon>
        <taxon>Actinomycetes</taxon>
        <taxon>Pseudonocardiales</taxon>
        <taxon>Pseudonocardiaceae</taxon>
        <taxon>Saccharopolyspora</taxon>
    </lineage>
</organism>
<feature type="region of interest" description="Disordered" evidence="3">
    <location>
        <begin position="120"/>
        <end position="147"/>
    </location>
</feature>